<evidence type="ECO:0000256" key="9">
    <source>
        <dbReference type="ARBA" id="ARBA00022827"/>
    </source>
</evidence>
<evidence type="ECO:0000313" key="19">
    <source>
        <dbReference type="EMBL" id="MFC7381667.1"/>
    </source>
</evidence>
<keyword evidence="8 17" id="KW-0285">Flavoprotein</keyword>
<dbReference type="InterPro" id="IPR016169">
    <property type="entry name" value="FAD-bd_PCMH_sub2"/>
</dbReference>
<evidence type="ECO:0000256" key="12">
    <source>
        <dbReference type="ARBA" id="ARBA00022984"/>
    </source>
</evidence>
<dbReference type="InterPro" id="IPR016167">
    <property type="entry name" value="FAD-bd_PCMH_sub1"/>
</dbReference>
<keyword evidence="12 17" id="KW-0573">Peptidoglycan synthesis</keyword>
<comment type="cofactor">
    <cofactor evidence="1 17">
        <name>FAD</name>
        <dbReference type="ChEBI" id="CHEBI:57692"/>
    </cofactor>
</comment>
<comment type="function">
    <text evidence="2 17">Cell wall formation.</text>
</comment>
<evidence type="ECO:0000256" key="15">
    <source>
        <dbReference type="ARBA" id="ARBA00023316"/>
    </source>
</evidence>
<proteinExistence type="inferred from homology"/>
<evidence type="ECO:0000256" key="17">
    <source>
        <dbReference type="HAMAP-Rule" id="MF_00037"/>
    </source>
</evidence>
<evidence type="ECO:0000256" key="4">
    <source>
        <dbReference type="ARBA" id="ARBA00004752"/>
    </source>
</evidence>
<dbReference type="Gene3D" id="3.30.43.10">
    <property type="entry name" value="Uridine Diphospho-n-acetylenolpyruvylglucosamine Reductase, domain 2"/>
    <property type="match status" value="1"/>
</dbReference>
<evidence type="ECO:0000256" key="10">
    <source>
        <dbReference type="ARBA" id="ARBA00022857"/>
    </source>
</evidence>
<reference evidence="20" key="1">
    <citation type="journal article" date="2019" name="Int. J. Syst. Evol. Microbiol.">
        <title>The Global Catalogue of Microorganisms (GCM) 10K type strain sequencing project: providing services to taxonomists for standard genome sequencing and annotation.</title>
        <authorList>
            <consortium name="The Broad Institute Genomics Platform"/>
            <consortium name="The Broad Institute Genome Sequencing Center for Infectious Disease"/>
            <person name="Wu L."/>
            <person name="Ma J."/>
        </authorList>
    </citation>
    <scope>NUCLEOTIDE SEQUENCE [LARGE SCALE GENOMIC DNA]</scope>
    <source>
        <strain evidence="20">CECT 7649</strain>
    </source>
</reference>
<comment type="pathway">
    <text evidence="4 17">Cell wall biogenesis; peptidoglycan biosynthesis.</text>
</comment>
<dbReference type="InterPro" id="IPR016166">
    <property type="entry name" value="FAD-bd_PCMH"/>
</dbReference>
<dbReference type="PANTHER" id="PTHR21071:SF4">
    <property type="entry name" value="UDP-N-ACETYLENOLPYRUVOYLGLUCOSAMINE REDUCTASE"/>
    <property type="match status" value="1"/>
</dbReference>
<comment type="subcellular location">
    <subcellularLocation>
        <location evidence="3 17">Cytoplasm</location>
    </subcellularLocation>
</comment>
<keyword evidence="15 17" id="KW-0961">Cell wall biogenesis/degradation</keyword>
<evidence type="ECO:0000256" key="8">
    <source>
        <dbReference type="ARBA" id="ARBA00022630"/>
    </source>
</evidence>
<evidence type="ECO:0000256" key="16">
    <source>
        <dbReference type="ARBA" id="ARBA00048914"/>
    </source>
</evidence>
<feature type="active site" evidence="17">
    <location>
        <position position="165"/>
    </location>
</feature>
<dbReference type="PROSITE" id="PS51387">
    <property type="entry name" value="FAD_PCMH"/>
    <property type="match status" value="1"/>
</dbReference>
<gene>
    <name evidence="17" type="primary">murB</name>
    <name evidence="19" type="ORF">ACFQSB_05570</name>
</gene>
<dbReference type="NCBIfam" id="NF010478">
    <property type="entry name" value="PRK13903.1"/>
    <property type="match status" value="1"/>
</dbReference>
<keyword evidence="11 17" id="KW-0133">Cell shape</keyword>
<evidence type="ECO:0000256" key="6">
    <source>
        <dbReference type="ARBA" id="ARBA00022490"/>
    </source>
</evidence>
<name>A0ABW2NZH1_9ACTN</name>
<keyword evidence="7 17" id="KW-0132">Cell division</keyword>
<feature type="domain" description="FAD-binding PCMH-type" evidence="18">
    <location>
        <begin position="17"/>
        <end position="188"/>
    </location>
</feature>
<dbReference type="SUPFAM" id="SSF56176">
    <property type="entry name" value="FAD-binding/transporter-associated domain-like"/>
    <property type="match status" value="1"/>
</dbReference>
<keyword evidence="6 17" id="KW-0963">Cytoplasm</keyword>
<comment type="similarity">
    <text evidence="5 17">Belongs to the MurB family.</text>
</comment>
<dbReference type="Gene3D" id="3.30.465.10">
    <property type="match status" value="1"/>
</dbReference>
<feature type="active site" description="Proton donor" evidence="17">
    <location>
        <position position="243"/>
    </location>
</feature>
<keyword evidence="9 17" id="KW-0274">FAD</keyword>
<evidence type="ECO:0000256" key="3">
    <source>
        <dbReference type="ARBA" id="ARBA00004496"/>
    </source>
</evidence>
<accession>A0ABW2NZH1</accession>
<evidence type="ECO:0000313" key="20">
    <source>
        <dbReference type="Proteomes" id="UP001596496"/>
    </source>
</evidence>
<dbReference type="EMBL" id="JBHTCG010000003">
    <property type="protein sequence ID" value="MFC7381667.1"/>
    <property type="molecule type" value="Genomic_DNA"/>
</dbReference>
<evidence type="ECO:0000256" key="7">
    <source>
        <dbReference type="ARBA" id="ARBA00022618"/>
    </source>
</evidence>
<dbReference type="SUPFAM" id="SSF56194">
    <property type="entry name" value="Uridine diphospho-N-Acetylenolpyruvylglucosamine reductase, MurB, C-terminal domain"/>
    <property type="match status" value="2"/>
</dbReference>
<dbReference type="InterPro" id="IPR036318">
    <property type="entry name" value="FAD-bd_PCMH-like_sf"/>
</dbReference>
<keyword evidence="13 17" id="KW-0560">Oxidoreductase</keyword>
<keyword evidence="14 17" id="KW-0131">Cell cycle</keyword>
<evidence type="ECO:0000256" key="5">
    <source>
        <dbReference type="ARBA" id="ARBA00010485"/>
    </source>
</evidence>
<comment type="catalytic activity">
    <reaction evidence="16 17">
        <text>UDP-N-acetyl-alpha-D-muramate + NADP(+) = UDP-N-acetyl-3-O-(1-carboxyvinyl)-alpha-D-glucosamine + NADPH + H(+)</text>
        <dbReference type="Rhea" id="RHEA:12248"/>
        <dbReference type="ChEBI" id="CHEBI:15378"/>
        <dbReference type="ChEBI" id="CHEBI:57783"/>
        <dbReference type="ChEBI" id="CHEBI:58349"/>
        <dbReference type="ChEBI" id="CHEBI:68483"/>
        <dbReference type="ChEBI" id="CHEBI:70757"/>
        <dbReference type="EC" id="1.3.1.98"/>
    </reaction>
</comment>
<dbReference type="Pfam" id="PF01565">
    <property type="entry name" value="FAD_binding_4"/>
    <property type="match status" value="1"/>
</dbReference>
<evidence type="ECO:0000256" key="11">
    <source>
        <dbReference type="ARBA" id="ARBA00022960"/>
    </source>
</evidence>
<sequence length="375" mass="39313">MADRVAGVRLAPFTTLRVGGAARAFAEASTDEELVELVSVADRAGEPVLVLGGGSNLVISDEGFDGLVVRVCTRGVEVRDEADRVVVTARAGEDWDALVTRAVAEGWSGVECLSGVPGLVGSTPIQNVGAYGQDVSQTVTGVRVYDRRSGEVLDLDAAQCGFSYRHSAFKADLARYVVLSVTYVLERSDKSGLIAYKELAAKLGVALGDRVTLHEARHAVLELRRGKGMVLDAADPDTCSAGSFFTNPVLSAERAAELEARAPGYPRWDMPGGAVKVPAAWLIEHAGFAKGHRRGPARISTKHTLALTNPGGHAVTGFPSDPEVVALGVPSRPSPSPAPATAADLLALAREVRDGVHAAFGVTLVPEPVLVRLTL</sequence>
<evidence type="ECO:0000259" key="18">
    <source>
        <dbReference type="PROSITE" id="PS51387"/>
    </source>
</evidence>
<dbReference type="PANTHER" id="PTHR21071">
    <property type="entry name" value="UDP-N-ACETYLENOLPYRUVOYLGLUCOSAMINE REDUCTASE"/>
    <property type="match status" value="1"/>
</dbReference>
<keyword evidence="20" id="KW-1185">Reference proteome</keyword>
<evidence type="ECO:0000256" key="2">
    <source>
        <dbReference type="ARBA" id="ARBA00003921"/>
    </source>
</evidence>
<dbReference type="InterPro" id="IPR011601">
    <property type="entry name" value="MurB_C"/>
</dbReference>
<evidence type="ECO:0000256" key="13">
    <source>
        <dbReference type="ARBA" id="ARBA00023002"/>
    </source>
</evidence>
<dbReference type="InterPro" id="IPR003170">
    <property type="entry name" value="MurB"/>
</dbReference>
<dbReference type="InterPro" id="IPR006094">
    <property type="entry name" value="Oxid_FAD_bind_N"/>
</dbReference>
<feature type="active site" evidence="17">
    <location>
        <position position="367"/>
    </location>
</feature>
<evidence type="ECO:0000256" key="14">
    <source>
        <dbReference type="ARBA" id="ARBA00023306"/>
    </source>
</evidence>
<protein>
    <recommendedName>
        <fullName evidence="17">UDP-N-acetylenolpyruvoylglucosamine reductase</fullName>
        <ecNumber evidence="17">1.3.1.98</ecNumber>
    </recommendedName>
    <alternativeName>
        <fullName evidence="17">UDP-N-acetylmuramate dehydrogenase</fullName>
    </alternativeName>
</protein>
<dbReference type="EC" id="1.3.1.98" evidence="17"/>
<comment type="caution">
    <text evidence="19">The sequence shown here is derived from an EMBL/GenBank/DDBJ whole genome shotgun (WGS) entry which is preliminary data.</text>
</comment>
<evidence type="ECO:0000256" key="1">
    <source>
        <dbReference type="ARBA" id="ARBA00001974"/>
    </source>
</evidence>
<dbReference type="GO" id="GO:0008762">
    <property type="term" value="F:UDP-N-acetylmuramate dehydrogenase activity"/>
    <property type="evidence" value="ECO:0007669"/>
    <property type="project" value="UniProtKB-EC"/>
</dbReference>
<dbReference type="Pfam" id="PF02873">
    <property type="entry name" value="MurB_C"/>
    <property type="match status" value="1"/>
</dbReference>
<dbReference type="RefSeq" id="WP_380824669.1">
    <property type="nucleotide sequence ID" value="NZ_JBHTCG010000003.1"/>
</dbReference>
<organism evidence="19 20">
    <name type="scientific">Sphaerisporangium rhizosphaerae</name>
    <dbReference type="NCBI Taxonomy" id="2269375"/>
    <lineage>
        <taxon>Bacteria</taxon>
        <taxon>Bacillati</taxon>
        <taxon>Actinomycetota</taxon>
        <taxon>Actinomycetes</taxon>
        <taxon>Streptosporangiales</taxon>
        <taxon>Streptosporangiaceae</taxon>
        <taxon>Sphaerisporangium</taxon>
    </lineage>
</organism>
<keyword evidence="10 17" id="KW-0521">NADP</keyword>
<dbReference type="NCBIfam" id="TIGR00179">
    <property type="entry name" value="murB"/>
    <property type="match status" value="1"/>
</dbReference>
<dbReference type="Gene3D" id="3.90.78.10">
    <property type="entry name" value="UDP-N-acetylenolpyruvoylglucosamine reductase, C-terminal domain"/>
    <property type="match status" value="1"/>
</dbReference>
<dbReference type="HAMAP" id="MF_00037">
    <property type="entry name" value="MurB"/>
    <property type="match status" value="1"/>
</dbReference>
<dbReference type="InterPro" id="IPR036635">
    <property type="entry name" value="MurB_C_sf"/>
</dbReference>
<dbReference type="Proteomes" id="UP001596496">
    <property type="component" value="Unassembled WGS sequence"/>
</dbReference>